<feature type="region of interest" description="Disordered" evidence="1">
    <location>
        <begin position="795"/>
        <end position="841"/>
    </location>
</feature>
<dbReference type="PANTHER" id="PTHR44163:SF1">
    <property type="entry name" value="U3 SMALL NUCLEOLAR RNA-ASSOCIATED PROTEIN 4 HOMOLOG"/>
    <property type="match status" value="1"/>
</dbReference>
<dbReference type="GO" id="GO:0000462">
    <property type="term" value="P:maturation of SSU-rRNA from tricistronic rRNA transcript (SSU-rRNA, 5.8S rRNA, LSU-rRNA)"/>
    <property type="evidence" value="ECO:0007669"/>
    <property type="project" value="InterPro"/>
</dbReference>
<dbReference type="SMART" id="SM00320">
    <property type="entry name" value="WD40"/>
    <property type="match status" value="5"/>
</dbReference>
<dbReference type="InterPro" id="IPR015943">
    <property type="entry name" value="WD40/YVTN_repeat-like_dom_sf"/>
</dbReference>
<dbReference type="KEGG" id="ccac:CcaHIS019_0103520"/>
<dbReference type="InterPro" id="IPR011044">
    <property type="entry name" value="Quino_amine_DH_bsu"/>
</dbReference>
<protein>
    <recommendedName>
        <fullName evidence="4">WD40 repeat-like protein</fullName>
    </recommendedName>
</protein>
<dbReference type="InterPro" id="IPR036322">
    <property type="entry name" value="WD40_repeat_dom_sf"/>
</dbReference>
<dbReference type="PANTHER" id="PTHR44163">
    <property type="entry name" value="U3 SMALL NUCLEOLAR RNA-ASSOCIATED PROTEIN 4 HOMOLOG"/>
    <property type="match status" value="1"/>
</dbReference>
<name>A0AA48KWX4_9TREE</name>
<dbReference type="GO" id="GO:0034455">
    <property type="term" value="C:t-UTP complex"/>
    <property type="evidence" value="ECO:0007669"/>
    <property type="project" value="TreeGrafter"/>
</dbReference>
<dbReference type="Gene3D" id="2.130.10.10">
    <property type="entry name" value="YVTN repeat-like/Quinoprotein amine dehydrogenase"/>
    <property type="match status" value="3"/>
</dbReference>
<evidence type="ECO:0000313" key="2">
    <source>
        <dbReference type="EMBL" id="BEI87634.1"/>
    </source>
</evidence>
<evidence type="ECO:0008006" key="4">
    <source>
        <dbReference type="Google" id="ProtNLM"/>
    </source>
</evidence>
<proteinExistence type="predicted"/>
<dbReference type="SUPFAM" id="SSF50978">
    <property type="entry name" value="WD40 repeat-like"/>
    <property type="match status" value="2"/>
</dbReference>
<organism evidence="2 3">
    <name type="scientific">Cutaneotrichosporon cavernicola</name>
    <dbReference type="NCBI Taxonomy" id="279322"/>
    <lineage>
        <taxon>Eukaryota</taxon>
        <taxon>Fungi</taxon>
        <taxon>Dikarya</taxon>
        <taxon>Basidiomycota</taxon>
        <taxon>Agaricomycotina</taxon>
        <taxon>Tremellomycetes</taxon>
        <taxon>Trichosporonales</taxon>
        <taxon>Trichosporonaceae</taxon>
        <taxon>Cutaneotrichosporon</taxon>
    </lineage>
</organism>
<sequence length="906" mass="98415">MPAPTQTLPLHRVRFFDHTPSPIVALAFPPQPLPVPRDPASVKGKARDATDRPELGALVVARENGEVEIWKYSPSEEGSLGNWVLYKTLPPTLTHPTISVMALALRDPENFHSKPYAVPRVEDLRLFVAGSESTELTERCLETGRVLQTYPIPSPPLWSLSVSPTQQLLCLTTNSPALHFVSIPPPLLPGSVTVLEPAPSHLLRSETLPSRTRTVSVAWGLPKLVQDNGEWSWRDTYLLTGNSDSSFRRWELPVPTGGGGGRVQIKGRAVVEKIAKGKKGSHKGTIVWGVGVLPDGTFVTSDSLGTVAFWDPATMAQRQSFRPHKADGMCLTIGPGGRTVFTSGPDQKVCQFSAITQANGTTQWALTATKRLHTHDVRALAVFPPYLPLAANSQLTPPALNPNLAPILASGGWDMVPTLTPAAPPDLLAQRLRNPLGKEKGGQGNKHIVFEDAFPRRLSMFGGQRGAEHIAVSRGARLVVGRKDRSVGIWRILDDERGWEKALEMDLRLRTNLISHAISQDGQWLAVSDLYETKLFRLVISGTTSRPMRVRDFVSDLESAPELAELDLAQKGCGASALLFTPDSRRLVLSLAASAHTVVLELDDEGVEVVRSFAPQHTLVGGRSIQNGKARRRMSAPVDEDVDMESDEEDTPAKGPAAWITALAASDDAQWLATSDLEGKVTVFNLDTLQLHALLPSFAAPPASIAFTPTHPLLALVHAGNALQFFHLDARRLLPPSNQLTSLNHTLRGLHSAAHGAAWEPSRTSPRAARLVVWSNDWLASIRLDLDLVARTKVRGGSATPSEPGTPLDSRSLRKKRAREAREALEASSPSSMPSPSSPTMLLSRVLKTPSAANDPDFVKVATDRFRSVVGADWLADGELVLVERPYADFVSELPPAFWTGKYGRS</sequence>
<dbReference type="GO" id="GO:0030686">
    <property type="term" value="C:90S preribosome"/>
    <property type="evidence" value="ECO:0007669"/>
    <property type="project" value="InterPro"/>
</dbReference>
<dbReference type="InterPro" id="IPR046351">
    <property type="entry name" value="UTP4"/>
</dbReference>
<dbReference type="Proteomes" id="UP001233271">
    <property type="component" value="Chromosome 1"/>
</dbReference>
<dbReference type="GO" id="GO:0003723">
    <property type="term" value="F:RNA binding"/>
    <property type="evidence" value="ECO:0007669"/>
    <property type="project" value="TreeGrafter"/>
</dbReference>
<feature type="compositionally biased region" description="Low complexity" evidence="1">
    <location>
        <begin position="826"/>
        <end position="841"/>
    </location>
</feature>
<dbReference type="GeneID" id="85491505"/>
<feature type="compositionally biased region" description="Acidic residues" evidence="1">
    <location>
        <begin position="638"/>
        <end position="650"/>
    </location>
</feature>
<reference evidence="2" key="1">
    <citation type="journal article" date="2023" name="BMC Genomics">
        <title>Chromosome-level genome assemblies of Cutaneotrichosporon spp. (Trichosporonales, Basidiomycota) reveal imbalanced evolution between nucleotide sequences and chromosome synteny.</title>
        <authorList>
            <person name="Kobayashi Y."/>
            <person name="Kayamori A."/>
            <person name="Aoki K."/>
            <person name="Shiwa Y."/>
            <person name="Matsutani M."/>
            <person name="Fujita N."/>
            <person name="Sugita T."/>
            <person name="Iwasaki W."/>
            <person name="Tanaka N."/>
            <person name="Takashima M."/>
        </authorList>
    </citation>
    <scope>NUCLEOTIDE SEQUENCE</scope>
    <source>
        <strain evidence="2">HIS019</strain>
    </source>
</reference>
<dbReference type="InterPro" id="IPR001680">
    <property type="entry name" value="WD40_rpt"/>
</dbReference>
<accession>A0AA48KWX4</accession>
<keyword evidence="3" id="KW-1185">Reference proteome</keyword>
<evidence type="ECO:0000313" key="3">
    <source>
        <dbReference type="Proteomes" id="UP001233271"/>
    </source>
</evidence>
<dbReference type="SUPFAM" id="SSF50969">
    <property type="entry name" value="YVTN repeat-like/Quinoprotein amine dehydrogenase"/>
    <property type="match status" value="1"/>
</dbReference>
<feature type="region of interest" description="Disordered" evidence="1">
    <location>
        <begin position="626"/>
        <end position="653"/>
    </location>
</feature>
<evidence type="ECO:0000256" key="1">
    <source>
        <dbReference type="SAM" id="MobiDB-lite"/>
    </source>
</evidence>
<dbReference type="EMBL" id="AP028212">
    <property type="protein sequence ID" value="BEI87634.1"/>
    <property type="molecule type" value="Genomic_DNA"/>
</dbReference>
<dbReference type="GO" id="GO:0032040">
    <property type="term" value="C:small-subunit processome"/>
    <property type="evidence" value="ECO:0007669"/>
    <property type="project" value="TreeGrafter"/>
</dbReference>
<gene>
    <name evidence="2" type="primary">UTP4</name>
    <name evidence="2" type="ORF">CcaverHIS019_0103520</name>
</gene>
<dbReference type="RefSeq" id="XP_060452900.1">
    <property type="nucleotide sequence ID" value="XM_060599367.1"/>
</dbReference>
<dbReference type="AlphaFoldDB" id="A0AA48KWX4"/>